<reference evidence="5" key="1">
    <citation type="journal article" date="1996" name="Science">
        <title>Tricorn protease -- the core of a modular proteolytic system.</title>
        <authorList>
            <person name="Tamura T."/>
            <person name="Tamura N."/>
            <person name="Cejka Z."/>
            <person name="Hegerl R."/>
            <person name="Lottspeich F."/>
            <person name="Baumeister W."/>
        </authorList>
    </citation>
    <scope>NUCLEOTIDE SEQUENCE</scope>
</reference>
<dbReference type="InterPro" id="IPR045001">
    <property type="entry name" value="DRG"/>
</dbReference>
<dbReference type="AlphaFoldDB" id="P96085"/>
<name>P96085_THEAI</name>
<dbReference type="PIR" id="T43254">
    <property type="entry name" value="T43254"/>
</dbReference>
<dbReference type="InterPro" id="IPR027417">
    <property type="entry name" value="P-loop_NTPase"/>
</dbReference>
<sequence>MPTIEERIKEIEDEIKRTQYNKATEHHIGLLKAKIAKLQMEASASHGGSHSGFAVPKSGDATVALVGFPNVGKSSLLNRLTNSESEIGDYAFTTLQPIPGILEYKGAEIQILDLPGIIENASYGSARGREILSAVRAADLIVIVTDVQAGGIDKILTELYNAGIVVNRKRRNVEIRKTTSGGIRLHRPKNVDIDEDYIKEIMKEFKLVNADVYIRENVSVEDIIETLQGRYVYIPSIVAVNKIDMNPSFDTSQVSQYGEVFRVSAKTGYGIEELKEGIFRSLNLIRIYLRNKAGVVDFQKPLIVREGTTVREVCRKINRSMIDSFRYAIVSGKNRPIGEHRVGIDYPLMDEDIVTIISRY</sequence>
<dbReference type="Pfam" id="PF16897">
    <property type="entry name" value="MMR_HSR1_Xtn"/>
    <property type="match status" value="1"/>
</dbReference>
<dbReference type="InterPro" id="IPR005225">
    <property type="entry name" value="Small_GTP-bd"/>
</dbReference>
<dbReference type="PANTHER" id="PTHR43127">
    <property type="entry name" value="DEVELOPMENTALLY-REGULATED GTP-BINDING PROTEIN 2"/>
    <property type="match status" value="1"/>
</dbReference>
<accession>P96085</accession>
<dbReference type="InterPro" id="IPR012676">
    <property type="entry name" value="TGS-like"/>
</dbReference>
<dbReference type="SUPFAM" id="SSF52540">
    <property type="entry name" value="P-loop containing nucleoside triphosphate hydrolases"/>
    <property type="match status" value="1"/>
</dbReference>
<dbReference type="EMBL" id="U72850">
    <property type="protein sequence ID" value="AAC44620.1"/>
    <property type="molecule type" value="Genomic_DNA"/>
</dbReference>
<dbReference type="PROSITE" id="PS51880">
    <property type="entry name" value="TGS"/>
    <property type="match status" value="1"/>
</dbReference>
<dbReference type="GO" id="GO:0003924">
    <property type="term" value="F:GTPase activity"/>
    <property type="evidence" value="ECO:0007669"/>
    <property type="project" value="InterPro"/>
</dbReference>
<evidence type="ECO:0000313" key="5">
    <source>
        <dbReference type="EMBL" id="AAC44620.1"/>
    </source>
</evidence>
<organism evidence="5">
    <name type="scientific">Thermoplasma acidophilum</name>
    <dbReference type="NCBI Taxonomy" id="2303"/>
    <lineage>
        <taxon>Archaea</taxon>
        <taxon>Methanobacteriati</taxon>
        <taxon>Thermoplasmatota</taxon>
        <taxon>Thermoplasmata</taxon>
        <taxon>Thermoplasmatales</taxon>
        <taxon>Thermoplasmataceae</taxon>
        <taxon>Thermoplasma</taxon>
    </lineage>
</organism>
<dbReference type="InterPro" id="IPR006073">
    <property type="entry name" value="GTP-bd"/>
</dbReference>
<dbReference type="GO" id="GO:0005525">
    <property type="term" value="F:GTP binding"/>
    <property type="evidence" value="ECO:0007669"/>
    <property type="project" value="UniProtKB-KW"/>
</dbReference>
<keyword evidence="1" id="KW-0547">Nucleotide-binding</keyword>
<dbReference type="Pfam" id="PF02824">
    <property type="entry name" value="TGS"/>
    <property type="match status" value="1"/>
</dbReference>
<dbReference type="CDD" id="cd01896">
    <property type="entry name" value="DRG"/>
    <property type="match status" value="1"/>
</dbReference>
<feature type="domain" description="OBG-type G" evidence="3">
    <location>
        <begin position="61"/>
        <end position="283"/>
    </location>
</feature>
<evidence type="ECO:0000256" key="2">
    <source>
        <dbReference type="ARBA" id="ARBA00023134"/>
    </source>
</evidence>
<dbReference type="NCBIfam" id="TIGR00231">
    <property type="entry name" value="small_GTP"/>
    <property type="match status" value="1"/>
</dbReference>
<evidence type="ECO:0000259" key="4">
    <source>
        <dbReference type="PROSITE" id="PS51880"/>
    </source>
</evidence>
<protein>
    <submittedName>
        <fullName evidence="5">GTP-binding protein</fullName>
    </submittedName>
</protein>
<dbReference type="PROSITE" id="PS51710">
    <property type="entry name" value="G_OBG"/>
    <property type="match status" value="1"/>
</dbReference>
<evidence type="ECO:0000256" key="1">
    <source>
        <dbReference type="ARBA" id="ARBA00022741"/>
    </source>
</evidence>
<dbReference type="InterPro" id="IPR031167">
    <property type="entry name" value="G_OBG"/>
</dbReference>
<feature type="domain" description="TGS" evidence="4">
    <location>
        <begin position="283"/>
        <end position="358"/>
    </location>
</feature>
<proteinExistence type="predicted"/>
<dbReference type="InterPro" id="IPR012675">
    <property type="entry name" value="Beta-grasp_dom_sf"/>
</dbReference>
<dbReference type="SUPFAM" id="SSF81271">
    <property type="entry name" value="TGS-like"/>
    <property type="match status" value="1"/>
</dbReference>
<evidence type="ECO:0000259" key="3">
    <source>
        <dbReference type="PROSITE" id="PS51710"/>
    </source>
</evidence>
<dbReference type="Gene3D" id="3.10.20.30">
    <property type="match status" value="1"/>
</dbReference>
<dbReference type="InterPro" id="IPR004095">
    <property type="entry name" value="TGS"/>
</dbReference>
<dbReference type="InterPro" id="IPR031662">
    <property type="entry name" value="GTP-binding_2"/>
</dbReference>
<dbReference type="Pfam" id="PF01926">
    <property type="entry name" value="MMR_HSR1"/>
    <property type="match status" value="1"/>
</dbReference>
<dbReference type="PRINTS" id="PR00326">
    <property type="entry name" value="GTP1OBG"/>
</dbReference>
<dbReference type="Gene3D" id="3.40.50.300">
    <property type="entry name" value="P-loop containing nucleotide triphosphate hydrolases"/>
    <property type="match status" value="1"/>
</dbReference>
<keyword evidence="2" id="KW-0342">GTP-binding</keyword>